<feature type="compositionally biased region" description="Low complexity" evidence="1">
    <location>
        <begin position="41"/>
        <end position="51"/>
    </location>
</feature>
<dbReference type="STRING" id="1186196.SAMN04489841_1387"/>
<dbReference type="EMBL" id="FOFD01000002">
    <property type="protein sequence ID" value="SEQ29367.1"/>
    <property type="molecule type" value="Genomic_DNA"/>
</dbReference>
<gene>
    <name evidence="2" type="ORF">SAMN04489841_1387</name>
</gene>
<accession>A0A1H9EUV7</accession>
<proteinExistence type="predicted"/>
<reference evidence="3" key="1">
    <citation type="submission" date="2016-10" db="EMBL/GenBank/DDBJ databases">
        <authorList>
            <person name="Varghese N."/>
            <person name="Submissions S."/>
        </authorList>
    </citation>
    <scope>NUCLEOTIDE SEQUENCE [LARGE SCALE GENOMIC DNA]</scope>
    <source>
        <strain evidence="3">DSM 25055</strain>
    </source>
</reference>
<organism evidence="2 3">
    <name type="scientific">Natrinema salaciae</name>
    <dbReference type="NCBI Taxonomy" id="1186196"/>
    <lineage>
        <taxon>Archaea</taxon>
        <taxon>Methanobacteriati</taxon>
        <taxon>Methanobacteriota</taxon>
        <taxon>Stenosarchaea group</taxon>
        <taxon>Halobacteria</taxon>
        <taxon>Halobacteriales</taxon>
        <taxon>Natrialbaceae</taxon>
        <taxon>Natrinema</taxon>
    </lineage>
</organism>
<keyword evidence="3" id="KW-1185">Reference proteome</keyword>
<evidence type="ECO:0000256" key="1">
    <source>
        <dbReference type="SAM" id="MobiDB-lite"/>
    </source>
</evidence>
<evidence type="ECO:0000313" key="3">
    <source>
        <dbReference type="Proteomes" id="UP000199114"/>
    </source>
</evidence>
<evidence type="ECO:0000313" key="2">
    <source>
        <dbReference type="EMBL" id="SEQ29367.1"/>
    </source>
</evidence>
<protein>
    <submittedName>
        <fullName evidence="2">Uncharacterized protein</fullName>
    </submittedName>
</protein>
<dbReference type="AlphaFoldDB" id="A0A1H9EUV7"/>
<sequence>MSATNRHQCLRGDQLEREAAHQLKLLAEAKAIAGVEPSEAPPTTTDTPTTDSNSEVEA</sequence>
<dbReference type="Proteomes" id="UP000199114">
    <property type="component" value="Unassembled WGS sequence"/>
</dbReference>
<name>A0A1H9EUV7_9EURY</name>
<feature type="region of interest" description="Disordered" evidence="1">
    <location>
        <begin position="31"/>
        <end position="58"/>
    </location>
</feature>